<accession>D8J1E0</accession>
<dbReference type="EMBL" id="CP002039">
    <property type="protein sequence ID" value="ADJ64709.1"/>
    <property type="molecule type" value="Genomic_DNA"/>
</dbReference>
<reference evidence="1 2" key="1">
    <citation type="submission" date="2010-04" db="EMBL/GenBank/DDBJ databases">
        <title>The genome of Herbaspirillum seropedicae SmR1, an endophytic, nitrogen-fixing, plant-growth promoting beta-Proteobacteria.</title>
        <authorList>
            <person name="Pedrosa F.O."/>
            <person name="Monteiro R.A."/>
            <person name="Wassem R."/>
            <person name="Cruz L.M."/>
            <person name="Ayub R.A."/>
            <person name="Colauto N.B."/>
            <person name="Fernandez M.A."/>
            <person name="Fungaro M.H.P."/>
            <person name="Grisard E.C."/>
            <person name="Hungria M."/>
            <person name="Madeira H.M.F."/>
            <person name="Nodari R.O."/>
            <person name="Osaku C.A."/>
            <person name="Petzl-Erler M.L."/>
            <person name="Terenzi H."/>
            <person name="Vieira L.G.E."/>
            <person name="Almeida M.I.M."/>
            <person name="Alves L.R."/>
            <person name="Arantes O.M.N."/>
            <person name="Balsanelli E."/>
            <person name="Barcellos F.G."/>
            <person name="Baura V.A."/>
            <person name="Binde D.R."/>
            <person name="Campo R.J."/>
            <person name="Chubatsu L.S."/>
            <person name="Chueire L.M.O."/>
            <person name="Ciferri R.R."/>
            <person name="Correa L.C."/>
            <person name="da Conceicao Silva J.L."/>
            <person name="Dabul A.N.G."/>
            <person name="Dambros B.P."/>
            <person name="Faoro H."/>
            <person name="Favetti A."/>
            <person name="Friedermann G."/>
            <person name="Furlaneto M.C."/>
            <person name="Gasques L.S."/>
            <person name="Gimenes C.C.T."/>
            <person name="Gioppo N.M.R."/>
            <person name="Glienke-Blanco C."/>
            <person name="Godoy L.P."/>
            <person name="Guerra M.P."/>
            <person name="Karp S."/>
            <person name="Kava-Cordeiro V."/>
            <person name="Margarido V.P."/>
            <person name="Mathioni S.M."/>
            <person name="Menck-Soares M.A."/>
            <person name="Murace N.K."/>
            <person name="Nicolas M.F."/>
            <person name="Oliveira C.E.C."/>
            <person name="Pagnan N.A.B."/>
            <person name="Pamphile J.A."/>
            <person name="Patussi E.V."/>
            <person name="Pereira L.F.P."/>
            <person name="Pereira-Ferrari L."/>
            <person name="Pinto F.G.S."/>
            <person name="Precoma C."/>
            <person name="Prioli A.J."/>
            <person name="Prioli S.M.A.P."/>
            <person name="Raittz R.T."/>
            <person name="Ramos H.J.O."/>
            <person name="Ribeiro E.M.S.F."/>
            <person name="Rigo L.U."/>
            <person name="Rocha C.L.M.S.C."/>
            <person name="Rocha S.N."/>
            <person name="Santos K."/>
            <person name="Satori D."/>
            <person name="Silva A.G."/>
            <person name="Simao R.C.G."/>
            <person name="Soares M.A.M."/>
            <person name="Souza E.M."/>
            <person name="Steffens M.B.R."/>
            <person name="Steindel M."/>
            <person name="Tadra-Sfeir M.Z."/>
            <person name="Takahashi E.K."/>
            <person name="Torres R.A."/>
            <person name="Valle J.S."/>
            <person name="Vernal J.I."/>
            <person name="Vilas-Boas L.A."/>
            <person name="Watanabe M.A.E."/>
            <person name="Weiss V.A."/>
            <person name="Yates M.A."/>
            <person name="Souza E.M."/>
        </authorList>
    </citation>
    <scope>NUCLEOTIDE SEQUENCE [LARGE SCALE GENOMIC DNA]</scope>
    <source>
        <strain evidence="1 2">SmR1</strain>
    </source>
</reference>
<protein>
    <submittedName>
        <fullName evidence="1">Uncharacterized protein</fullName>
    </submittedName>
</protein>
<organism evidence="1 2">
    <name type="scientific">Herbaspirillum seropedicae (strain SmR1)</name>
    <dbReference type="NCBI Taxonomy" id="757424"/>
    <lineage>
        <taxon>Bacteria</taxon>
        <taxon>Pseudomonadati</taxon>
        <taxon>Pseudomonadota</taxon>
        <taxon>Betaproteobacteria</taxon>
        <taxon>Burkholderiales</taxon>
        <taxon>Oxalobacteraceae</taxon>
        <taxon>Herbaspirillum</taxon>
    </lineage>
</organism>
<evidence type="ECO:0000313" key="1">
    <source>
        <dbReference type="EMBL" id="ADJ64709.1"/>
    </source>
</evidence>
<dbReference type="KEGG" id="hse:Hsero_3228"/>
<gene>
    <name evidence="1" type="ordered locus">Hsero_3228</name>
</gene>
<dbReference type="AlphaFoldDB" id="D8J1E0"/>
<sequence length="124" mass="14392">MTHRATGALFCWDQHRRAASEECTQTLDLKGIKSSHCDRRGSRNTVIHKFDNWYCHSKLATWRRYEYIAMQQINFSHGAHHEHRRRHPAVHPAHRRHGRALPDFGQVSSFPGLASCLRVQAAAR</sequence>
<dbReference type="Proteomes" id="UP000000329">
    <property type="component" value="Chromosome"/>
</dbReference>
<dbReference type="HOGENOM" id="CLU_2000775_0_0_4"/>
<evidence type="ECO:0000313" key="2">
    <source>
        <dbReference type="Proteomes" id="UP000000329"/>
    </source>
</evidence>
<dbReference type="STRING" id="757424.Hsero_3228"/>
<proteinExistence type="predicted"/>
<name>D8J1E0_HERSS</name>
<keyword evidence="2" id="KW-1185">Reference proteome</keyword>